<sequence>MENLRDDLRDSHRKKDRALWTHRPLYPTNFNLEALHDITSFEEALDTLTAIQRGIKLCDAWVSYAHLRRQDPWDPADLSYVFTVEGNEQYMGVWMSNEVFDDALLYLTRAGVACFFLHEYTPEESAFHHCTLTPYPDAVMQNYSLISAEDGPWRKAVADSQLRPLTMSEAESVGRVRKLPTSIPKAGSLSLSNQQGYRHPSLRNEGSTPTPVKLAELESRPLTPVMMWPNTDGLETDLPPAISLAAAKARHAARTKPIGKSGVAETPPTALSIRTEAKDGVAGPSATSREGTTQLESRVAPVSSIAARADKGSAPAPSLSTQGAEAPPLSERAQELYAAYAFEISEFWRVDRLPHGCSTARELLALLKETAKKIPFAVRQILRTWRQQDAVYWIRFEDKEQALKVRGYLSRAGFSNADSCDGPLVAESVYLLALEEVCHPEERPLSPTGHWNLPIDMDTRFIKTSASAIAPPPPQPSSSSTPIPFPAPSSSRASSSQGHTFKSITPDTYTASTHSPPSPPASIQTHKRLRINSPPRQFIASQSTRAVRETPHLYNRIHKSLSERIDLEPSSHQRDHTTQLRPKGSDSRYLHNRQRYYRKQQHPPA</sequence>
<dbReference type="EMBL" id="WQMT02000008">
    <property type="protein sequence ID" value="KAG9219978.1"/>
    <property type="molecule type" value="Genomic_DNA"/>
</dbReference>
<gene>
    <name evidence="1" type="ORF">CCMSSC00406_0006891</name>
</gene>
<reference evidence="1 2" key="1">
    <citation type="journal article" date="2021" name="Appl. Environ. Microbiol.">
        <title>Genetic linkage and physical mapping for an oyster mushroom Pleurotus cornucopiae and QTL analysis for the trait cap color.</title>
        <authorList>
            <person name="Zhang Y."/>
            <person name="Gao W."/>
            <person name="Sonnenberg A."/>
            <person name="Chen Q."/>
            <person name="Zhang J."/>
            <person name="Huang C."/>
        </authorList>
    </citation>
    <scope>NUCLEOTIDE SEQUENCE [LARGE SCALE GENOMIC DNA]</scope>
    <source>
        <strain evidence="1">CCMSSC00406</strain>
    </source>
</reference>
<evidence type="ECO:0000313" key="1">
    <source>
        <dbReference type="EMBL" id="KAG9219978.1"/>
    </source>
</evidence>
<keyword evidence="2" id="KW-1185">Reference proteome</keyword>
<evidence type="ECO:0000313" key="2">
    <source>
        <dbReference type="Proteomes" id="UP000824881"/>
    </source>
</evidence>
<proteinExistence type="predicted"/>
<dbReference type="Proteomes" id="UP000824881">
    <property type="component" value="Unassembled WGS sequence"/>
</dbReference>
<comment type="caution">
    <text evidence="1">The sequence shown here is derived from an EMBL/GenBank/DDBJ whole genome shotgun (WGS) entry which is preliminary data.</text>
</comment>
<protein>
    <submittedName>
        <fullName evidence="1">Uncharacterized protein</fullName>
    </submittedName>
</protein>
<accession>A0ACB7IQS8</accession>
<organism evidence="1 2">
    <name type="scientific">Pleurotus cornucopiae</name>
    <name type="common">Cornucopia mushroom</name>
    <dbReference type="NCBI Taxonomy" id="5321"/>
    <lineage>
        <taxon>Eukaryota</taxon>
        <taxon>Fungi</taxon>
        <taxon>Dikarya</taxon>
        <taxon>Basidiomycota</taxon>
        <taxon>Agaricomycotina</taxon>
        <taxon>Agaricomycetes</taxon>
        <taxon>Agaricomycetidae</taxon>
        <taxon>Agaricales</taxon>
        <taxon>Pleurotineae</taxon>
        <taxon>Pleurotaceae</taxon>
        <taxon>Pleurotus</taxon>
    </lineage>
</organism>
<name>A0ACB7IQS8_PLECO</name>